<name>A0A2U9NWG4_STRAS</name>
<dbReference type="PANTHER" id="PTHR33495:SF2">
    <property type="entry name" value="ANTI-SIGMA FACTOR ANTAGONIST TM_1081-RELATED"/>
    <property type="match status" value="1"/>
</dbReference>
<dbReference type="EMBL" id="CP029788">
    <property type="protein sequence ID" value="AWT41185.1"/>
    <property type="molecule type" value="Genomic_DNA"/>
</dbReference>
<dbReference type="InterPro" id="IPR002645">
    <property type="entry name" value="STAS_dom"/>
</dbReference>
<comment type="similarity">
    <text evidence="1 2">Belongs to the anti-sigma-factor antagonist family.</text>
</comment>
<evidence type="ECO:0000259" key="3">
    <source>
        <dbReference type="PROSITE" id="PS50801"/>
    </source>
</evidence>
<proteinExistence type="inferred from homology"/>
<protein>
    <recommendedName>
        <fullName evidence="2">Anti-sigma factor antagonist</fullName>
    </recommendedName>
</protein>
<dbReference type="RefSeq" id="WP_110626121.1">
    <property type="nucleotide sequence ID" value="NZ_CP029788.1"/>
</dbReference>
<keyword evidence="5" id="KW-1185">Reference proteome</keyword>
<dbReference type="Proteomes" id="UP000247634">
    <property type="component" value="Chromosome"/>
</dbReference>
<dbReference type="InterPro" id="IPR003658">
    <property type="entry name" value="Anti-sigma_ant"/>
</dbReference>
<dbReference type="PROSITE" id="PS50801">
    <property type="entry name" value="STAS"/>
    <property type="match status" value="1"/>
</dbReference>
<dbReference type="InterPro" id="IPR036513">
    <property type="entry name" value="STAS_dom_sf"/>
</dbReference>
<dbReference type="Gene3D" id="3.30.750.24">
    <property type="entry name" value="STAS domain"/>
    <property type="match status" value="1"/>
</dbReference>
<dbReference type="PANTHER" id="PTHR33495">
    <property type="entry name" value="ANTI-SIGMA FACTOR ANTAGONIST TM_1081-RELATED-RELATED"/>
    <property type="match status" value="1"/>
</dbReference>
<evidence type="ECO:0000256" key="2">
    <source>
        <dbReference type="RuleBase" id="RU003749"/>
    </source>
</evidence>
<evidence type="ECO:0000256" key="1">
    <source>
        <dbReference type="ARBA" id="ARBA00009013"/>
    </source>
</evidence>
<dbReference type="KEGG" id="sact:DMT42_01810"/>
<gene>
    <name evidence="4" type="ORF">DMT42_01810</name>
</gene>
<dbReference type="SUPFAM" id="SSF52091">
    <property type="entry name" value="SpoIIaa-like"/>
    <property type="match status" value="1"/>
</dbReference>
<reference evidence="4 5" key="1">
    <citation type="submission" date="2018-06" db="EMBL/GenBank/DDBJ databases">
        <title>The complete genome sequence of a nosiheptide producer Streptomyces actuosus ATCC 25421: deducing the ability of producing a new class III lantibiotics.</title>
        <authorList>
            <person name="Liu W."/>
            <person name="Sun F."/>
            <person name="Hu Y."/>
        </authorList>
    </citation>
    <scope>NUCLEOTIDE SEQUENCE [LARGE SCALE GENOMIC DNA]</scope>
    <source>
        <strain evidence="4 5">ATCC 25421</strain>
    </source>
</reference>
<accession>A0A2U9NWG4</accession>
<dbReference type="GO" id="GO:0043856">
    <property type="term" value="F:anti-sigma factor antagonist activity"/>
    <property type="evidence" value="ECO:0007669"/>
    <property type="project" value="InterPro"/>
</dbReference>
<sequence length="112" mass="11698">MSPLNITVTDTPAGPVLEITGELDYSNATRLRDLLPTLTLEPGRRLVLDLAGLTFCDSSGITALIAARTHAQAAGADAALAAVPANTLRILRIVGLDQVFALYPDSEAASRV</sequence>
<dbReference type="Pfam" id="PF01740">
    <property type="entry name" value="STAS"/>
    <property type="match status" value="1"/>
</dbReference>
<evidence type="ECO:0000313" key="4">
    <source>
        <dbReference type="EMBL" id="AWT41185.1"/>
    </source>
</evidence>
<feature type="domain" description="STAS" evidence="3">
    <location>
        <begin position="4"/>
        <end position="112"/>
    </location>
</feature>
<dbReference type="AlphaFoldDB" id="A0A2U9NWG4"/>
<organism evidence="4 5">
    <name type="scientific">Streptomyces actuosus</name>
    <dbReference type="NCBI Taxonomy" id="1885"/>
    <lineage>
        <taxon>Bacteria</taxon>
        <taxon>Bacillati</taxon>
        <taxon>Actinomycetota</taxon>
        <taxon>Actinomycetes</taxon>
        <taxon>Kitasatosporales</taxon>
        <taxon>Streptomycetaceae</taxon>
        <taxon>Streptomyces</taxon>
    </lineage>
</organism>
<dbReference type="NCBIfam" id="TIGR00377">
    <property type="entry name" value="ant_ant_sig"/>
    <property type="match status" value="1"/>
</dbReference>
<evidence type="ECO:0000313" key="5">
    <source>
        <dbReference type="Proteomes" id="UP000247634"/>
    </source>
</evidence>
<dbReference type="CDD" id="cd07043">
    <property type="entry name" value="STAS_anti-anti-sigma_factors"/>
    <property type="match status" value="1"/>
</dbReference>